<evidence type="ECO:0000256" key="1">
    <source>
        <dbReference type="SAM" id="Phobius"/>
    </source>
</evidence>
<sequence>MSENQWKSWNRTFLTLIVVLLFLGVFFFGRELFQQETRARNFYTSEARLSSEEERRWLALFVFYESRKYLAGLQIKENLKEELLQWQAKGVLDDVSLFKELEQRMSWLVDVLRQLDYYGEIRKSRTSLRVLFFREFWPWLDFEVRLLPAYKLALIIDDFGYNSSVAQKFMDLPIRLNVAIFPHLQLSAFLSQLARDKGKEVLIHFPMEAQDPAQNKGESFMLKRGAAEESIEQMLEEAFSSIESARGLNNHKGSLATADAQLMQRFFAALSRRKGVYFVDSLTSSNSVACEVALEHGIPCLSRDVFIDGVLEEEYILGKLREAVSLAKRRGFAVAIGHANEITYNALSKFAKEIGQEQDLGWVFISDLLLYLGRKE</sequence>
<dbReference type="InterPro" id="IPR006837">
    <property type="entry name" value="Divergent_DAC"/>
</dbReference>
<keyword evidence="1" id="KW-1133">Transmembrane helix</keyword>
<evidence type="ECO:0000313" key="3">
    <source>
        <dbReference type="Proteomes" id="UP001461341"/>
    </source>
</evidence>
<dbReference type="RefSeq" id="WP_369018642.1">
    <property type="nucleotide sequence ID" value="NZ_CP121689.1"/>
</dbReference>
<proteinExistence type="predicted"/>
<name>A0ABZ2YCD6_9BACT</name>
<dbReference type="PANTHER" id="PTHR30105">
    <property type="entry name" value="UNCHARACTERIZED YIBQ-RELATED"/>
    <property type="match status" value="1"/>
</dbReference>
<protein>
    <submittedName>
        <fullName evidence="2">Divergent polysaccharide deacetylase family protein</fullName>
    </submittedName>
</protein>
<dbReference type="Pfam" id="PF04748">
    <property type="entry name" value="Polysacc_deac_2"/>
    <property type="match status" value="1"/>
</dbReference>
<reference evidence="2 3" key="1">
    <citation type="submission" date="2023-03" db="EMBL/GenBank/DDBJ databases">
        <title>Novel Species.</title>
        <authorList>
            <person name="Ma S."/>
        </authorList>
    </citation>
    <scope>NUCLEOTIDE SEQUENCE [LARGE SCALE GENOMIC DNA]</scope>
    <source>
        <strain evidence="2 3">B11</strain>
    </source>
</reference>
<accession>A0ABZ2YCD6</accession>
<dbReference type="SUPFAM" id="SSF88713">
    <property type="entry name" value="Glycoside hydrolase/deacetylase"/>
    <property type="match status" value="1"/>
</dbReference>
<dbReference type="PANTHER" id="PTHR30105:SF2">
    <property type="entry name" value="DIVERGENT POLYSACCHARIDE DEACETYLASE SUPERFAMILY"/>
    <property type="match status" value="1"/>
</dbReference>
<evidence type="ECO:0000313" key="2">
    <source>
        <dbReference type="EMBL" id="WZL76477.1"/>
    </source>
</evidence>
<dbReference type="InterPro" id="IPR011330">
    <property type="entry name" value="Glyco_hydro/deAcase_b/a-brl"/>
</dbReference>
<feature type="transmembrane region" description="Helical" evidence="1">
    <location>
        <begin position="12"/>
        <end position="29"/>
    </location>
</feature>
<dbReference type="EMBL" id="CP121689">
    <property type="protein sequence ID" value="WZL76477.1"/>
    <property type="molecule type" value="Genomic_DNA"/>
</dbReference>
<organism evidence="2 3">
    <name type="scientific">Thermatribacter velox</name>
    <dbReference type="NCBI Taxonomy" id="3039681"/>
    <lineage>
        <taxon>Bacteria</taxon>
        <taxon>Pseudomonadati</taxon>
        <taxon>Atribacterota</taxon>
        <taxon>Atribacteria</taxon>
        <taxon>Atribacterales</taxon>
        <taxon>Thermatribacteraceae</taxon>
        <taxon>Thermatribacter</taxon>
    </lineage>
</organism>
<keyword evidence="3" id="KW-1185">Reference proteome</keyword>
<keyword evidence="1" id="KW-0472">Membrane</keyword>
<gene>
    <name evidence="2" type="ORF">QBE54_01720</name>
</gene>
<keyword evidence="1" id="KW-0812">Transmembrane</keyword>
<dbReference type="Gene3D" id="3.20.20.370">
    <property type="entry name" value="Glycoside hydrolase/deacetylase"/>
    <property type="match status" value="1"/>
</dbReference>
<dbReference type="Proteomes" id="UP001461341">
    <property type="component" value="Chromosome"/>
</dbReference>
<dbReference type="CDD" id="cd10936">
    <property type="entry name" value="CE4_DAC2"/>
    <property type="match status" value="1"/>
</dbReference>